<dbReference type="Pfam" id="PF21543">
    <property type="entry name" value="CvfB_2nd"/>
    <property type="match status" value="1"/>
</dbReference>
<evidence type="ECO:0000259" key="2">
    <source>
        <dbReference type="Pfam" id="PF13509"/>
    </source>
</evidence>
<dbReference type="Pfam" id="PF17783">
    <property type="entry name" value="WHD_CvfB"/>
    <property type="match status" value="1"/>
</dbReference>
<keyword evidence="6" id="KW-0238">DNA-binding</keyword>
<proteinExistence type="inferred from homology"/>
<dbReference type="Pfam" id="PF21191">
    <property type="entry name" value="CvfB_1st"/>
    <property type="match status" value="1"/>
</dbReference>
<feature type="domain" description="Conserved virulence factor B-like winged helix" evidence="3">
    <location>
        <begin position="227"/>
        <end position="282"/>
    </location>
</feature>
<dbReference type="Proteomes" id="UP000698173">
    <property type="component" value="Unassembled WGS sequence"/>
</dbReference>
<dbReference type="InterPro" id="IPR039566">
    <property type="entry name" value="CvfB_S1_st"/>
</dbReference>
<dbReference type="PIRSF" id="PIRSF012524">
    <property type="entry name" value="YitL_S1"/>
    <property type="match status" value="1"/>
</dbReference>
<organism evidence="6 7">
    <name type="scientific">Sporosarcina psychrophila</name>
    <name type="common">Bacillus psychrophilus</name>
    <dbReference type="NCBI Taxonomy" id="1476"/>
    <lineage>
        <taxon>Bacteria</taxon>
        <taxon>Bacillati</taxon>
        <taxon>Bacillota</taxon>
        <taxon>Bacilli</taxon>
        <taxon>Bacillales</taxon>
        <taxon>Caryophanaceae</taxon>
        <taxon>Sporosarcina</taxon>
    </lineage>
</organism>
<dbReference type="InterPro" id="IPR040764">
    <property type="entry name" value="CvfB_WH"/>
</dbReference>
<reference evidence="6" key="2">
    <citation type="submission" date="2021-09" db="EMBL/GenBank/DDBJ databases">
        <authorList>
            <person name="Gilroy R."/>
        </authorList>
    </citation>
    <scope>NUCLEOTIDE SEQUENCE</scope>
    <source>
        <strain evidence="6">CHK171-7178</strain>
    </source>
</reference>
<sequence length="285" mass="32492">MEILKSGYIAELEVLEQDGSRWVLDGDGDHIMMNASDADETIQEGDKVHVFLYTNRRGELSATMQMPNMTADTFGWARVIRVDDHEGVYVDIGSSFEVLVNKNDMPKVRALWPKIDDALYMTLRMDLGGTIFGRLATEERVMEQIVEAPTSLFNMDVKARAYRLLPVGSFMLSVPENYRVFIHNTEQEREPRLGQEMNVRIIGVRDDGTLNGSMLPRKEERLGDDAEKLLRYLNEVGGRMPFTDKSTPDEIKEMFNLSKASFKRALGKLMKEGRIEQGDGWTMIK</sequence>
<dbReference type="GO" id="GO:0003677">
    <property type="term" value="F:DNA binding"/>
    <property type="evidence" value="ECO:0007669"/>
    <property type="project" value="UniProtKB-KW"/>
</dbReference>
<dbReference type="InterPro" id="IPR014464">
    <property type="entry name" value="CvfB_fam"/>
</dbReference>
<feature type="domain" description="Conserved virulence factor B third S1" evidence="5">
    <location>
        <begin position="147"/>
        <end position="216"/>
    </location>
</feature>
<evidence type="ECO:0000313" key="7">
    <source>
        <dbReference type="Proteomes" id="UP000698173"/>
    </source>
</evidence>
<dbReference type="PANTHER" id="PTHR37296">
    <property type="entry name" value="CONSERVED VIRULENCE FACTOR B"/>
    <property type="match status" value="1"/>
</dbReference>
<evidence type="ECO:0000256" key="1">
    <source>
        <dbReference type="PIRNR" id="PIRNR012524"/>
    </source>
</evidence>
<comment type="similarity">
    <text evidence="1">Belongs to the CvfB family.</text>
</comment>
<evidence type="ECO:0000259" key="5">
    <source>
        <dbReference type="Pfam" id="PF21543"/>
    </source>
</evidence>
<reference evidence="6" key="1">
    <citation type="journal article" date="2021" name="PeerJ">
        <title>Extensive microbial diversity within the chicken gut microbiome revealed by metagenomics and culture.</title>
        <authorList>
            <person name="Gilroy R."/>
            <person name="Ravi A."/>
            <person name="Getino M."/>
            <person name="Pursley I."/>
            <person name="Horton D.L."/>
            <person name="Alikhan N.F."/>
            <person name="Baker D."/>
            <person name="Gharbi K."/>
            <person name="Hall N."/>
            <person name="Watson M."/>
            <person name="Adriaenssens E.M."/>
            <person name="Foster-Nyarko E."/>
            <person name="Jarju S."/>
            <person name="Secka A."/>
            <person name="Antonio M."/>
            <person name="Oren A."/>
            <person name="Chaudhuri R.R."/>
            <person name="La Ragione R."/>
            <person name="Hildebrand F."/>
            <person name="Pallen M.J."/>
        </authorList>
    </citation>
    <scope>NUCLEOTIDE SEQUENCE</scope>
    <source>
        <strain evidence="6">CHK171-7178</strain>
    </source>
</reference>
<name>A0A921G385_SPOPS</name>
<feature type="domain" description="Conserved virulence factor B first S1" evidence="2">
    <location>
        <begin position="7"/>
        <end position="65"/>
    </location>
</feature>
<evidence type="ECO:0000259" key="4">
    <source>
        <dbReference type="Pfam" id="PF21191"/>
    </source>
</evidence>
<feature type="domain" description="Conserved virulence factor B second S1" evidence="4">
    <location>
        <begin position="74"/>
        <end position="133"/>
    </location>
</feature>
<dbReference type="AlphaFoldDB" id="A0A921G385"/>
<dbReference type="Gene3D" id="1.10.10.10">
    <property type="entry name" value="Winged helix-like DNA-binding domain superfamily/Winged helix DNA-binding domain"/>
    <property type="match status" value="1"/>
</dbReference>
<gene>
    <name evidence="6" type="ORF">K8V56_20035</name>
</gene>
<protein>
    <submittedName>
        <fullName evidence="6">DNA-binding protein</fullName>
    </submittedName>
</protein>
<dbReference type="InterPro" id="IPR012340">
    <property type="entry name" value="NA-bd_OB-fold"/>
</dbReference>
<dbReference type="Pfam" id="PF13509">
    <property type="entry name" value="S1_2"/>
    <property type="match status" value="1"/>
</dbReference>
<accession>A0A921G385</accession>
<dbReference type="InterPro" id="IPR048588">
    <property type="entry name" value="CvfB_S1_2nd"/>
</dbReference>
<evidence type="ECO:0000313" key="6">
    <source>
        <dbReference type="EMBL" id="HJF34058.1"/>
    </source>
</evidence>
<dbReference type="PANTHER" id="PTHR37296:SF1">
    <property type="entry name" value="CONSERVED VIRULENCE FACTOR B"/>
    <property type="match status" value="1"/>
</dbReference>
<evidence type="ECO:0000259" key="3">
    <source>
        <dbReference type="Pfam" id="PF17783"/>
    </source>
</evidence>
<dbReference type="Gene3D" id="2.40.50.140">
    <property type="entry name" value="Nucleic acid-binding proteins"/>
    <property type="match status" value="2"/>
</dbReference>
<comment type="caution">
    <text evidence="6">The sequence shown here is derived from an EMBL/GenBank/DDBJ whole genome shotgun (WGS) entry which is preliminary data.</text>
</comment>
<dbReference type="InterPro" id="IPR048587">
    <property type="entry name" value="CvfB_S1_3rd"/>
</dbReference>
<dbReference type="EMBL" id="DYWT01000302">
    <property type="protein sequence ID" value="HJF34058.1"/>
    <property type="molecule type" value="Genomic_DNA"/>
</dbReference>
<dbReference type="InterPro" id="IPR036388">
    <property type="entry name" value="WH-like_DNA-bd_sf"/>
</dbReference>